<organism evidence="2 3">
    <name type="scientific">Acaryochloris marina (strain MBIC 11017)</name>
    <dbReference type="NCBI Taxonomy" id="329726"/>
    <lineage>
        <taxon>Bacteria</taxon>
        <taxon>Bacillati</taxon>
        <taxon>Cyanobacteriota</taxon>
        <taxon>Cyanophyceae</taxon>
        <taxon>Acaryochloridales</taxon>
        <taxon>Acaryochloridaceae</taxon>
        <taxon>Acaryochloris</taxon>
    </lineage>
</organism>
<evidence type="ECO:0000313" key="2">
    <source>
        <dbReference type="EMBL" id="ABW33106.1"/>
    </source>
</evidence>
<keyword evidence="1" id="KW-0812">Transmembrane</keyword>
<geneLocation type="plasmid" evidence="2 3">
    <name>pREB6</name>
</geneLocation>
<accession>A8ZQ59</accession>
<dbReference type="KEGG" id="amr:AM1_F0078"/>
<dbReference type="EMBL" id="CP000843">
    <property type="protein sequence ID" value="ABW33106.1"/>
    <property type="molecule type" value="Genomic_DNA"/>
</dbReference>
<reference evidence="2 3" key="1">
    <citation type="journal article" date="2008" name="Proc. Natl. Acad. Sci. U.S.A.">
        <title>Niche adaptation and genome expansion in the chlorophyll d-producing cyanobacterium Acaryochloris marina.</title>
        <authorList>
            <person name="Swingley W.D."/>
            <person name="Chen M."/>
            <person name="Cheung P.C."/>
            <person name="Conrad A.L."/>
            <person name="Dejesa L.C."/>
            <person name="Hao J."/>
            <person name="Honchak B.M."/>
            <person name="Karbach L.E."/>
            <person name="Kurdoglu A."/>
            <person name="Lahiri S."/>
            <person name="Mastrian S.D."/>
            <person name="Miyashita H."/>
            <person name="Page L."/>
            <person name="Ramakrishna P."/>
            <person name="Satoh S."/>
            <person name="Sattley W.M."/>
            <person name="Shimada Y."/>
            <person name="Taylor H.L."/>
            <person name="Tomo T."/>
            <person name="Tsuchiya T."/>
            <person name="Wang Z.T."/>
            <person name="Raymond J."/>
            <person name="Mimuro M."/>
            <person name="Blankenship R.E."/>
            <person name="Touchman J.W."/>
        </authorList>
    </citation>
    <scope>NUCLEOTIDE SEQUENCE [LARGE SCALE GENOMIC DNA]</scope>
    <source>
        <strain evidence="3">MBIC 11017</strain>
        <plasmid evidence="3">Plasmid pREB6</plasmid>
    </source>
</reference>
<sequence length="70" mass="8357">MEDAITLGPPLILCNRLRYLTRRDLPGVRVESWYQQPLKQSRYYKMIMIIILITLEICNHTVLIQDAIRR</sequence>
<dbReference type="AlphaFoldDB" id="A8ZQ59"/>
<evidence type="ECO:0000256" key="1">
    <source>
        <dbReference type="SAM" id="Phobius"/>
    </source>
</evidence>
<name>A8ZQ59_ACAM1</name>
<evidence type="ECO:0000313" key="3">
    <source>
        <dbReference type="Proteomes" id="UP000000268"/>
    </source>
</evidence>
<gene>
    <name evidence="2" type="ordered locus">AM1_F0078</name>
</gene>
<proteinExistence type="predicted"/>
<dbReference type="HOGENOM" id="CLU_2748430_0_0_3"/>
<keyword evidence="2" id="KW-0614">Plasmid</keyword>
<keyword evidence="3" id="KW-1185">Reference proteome</keyword>
<protein>
    <submittedName>
        <fullName evidence="2">Uncharacterized protein</fullName>
    </submittedName>
</protein>
<keyword evidence="1" id="KW-0472">Membrane</keyword>
<dbReference type="Proteomes" id="UP000000268">
    <property type="component" value="Plasmid pREB6"/>
</dbReference>
<feature type="transmembrane region" description="Helical" evidence="1">
    <location>
        <begin position="43"/>
        <end position="64"/>
    </location>
</feature>
<keyword evidence="1" id="KW-1133">Transmembrane helix</keyword>